<dbReference type="Proteomes" id="UP000281406">
    <property type="component" value="Unassembled WGS sequence"/>
</dbReference>
<keyword evidence="2" id="KW-1185">Reference proteome</keyword>
<proteinExistence type="predicted"/>
<protein>
    <submittedName>
        <fullName evidence="1">Uncharacterized protein</fullName>
    </submittedName>
</protein>
<comment type="caution">
    <text evidence="1">The sequence shown here is derived from an EMBL/GenBank/DDBJ whole genome shotgun (WGS) entry which is preliminary data.</text>
</comment>
<organism evidence="1 2">
    <name type="scientific">Anabarilius grahami</name>
    <name type="common">Kanglang fish</name>
    <name type="synonym">Barilius grahami</name>
    <dbReference type="NCBI Taxonomy" id="495550"/>
    <lineage>
        <taxon>Eukaryota</taxon>
        <taxon>Metazoa</taxon>
        <taxon>Chordata</taxon>
        <taxon>Craniata</taxon>
        <taxon>Vertebrata</taxon>
        <taxon>Euteleostomi</taxon>
        <taxon>Actinopterygii</taxon>
        <taxon>Neopterygii</taxon>
        <taxon>Teleostei</taxon>
        <taxon>Ostariophysi</taxon>
        <taxon>Cypriniformes</taxon>
        <taxon>Xenocyprididae</taxon>
        <taxon>Xenocypridinae</taxon>
        <taxon>Xenocypridinae incertae sedis</taxon>
        <taxon>Anabarilius</taxon>
    </lineage>
</organism>
<sequence>MFLNEKDYRKGCTCVSSLMTPREASSLLDPRLLMVHLEAASENWKMLPSEDTFQGLNLTVGHMRQSLLSPSLHLFLSPKSSVSMKRPEDAISSSLSLCQAAILRGSSLLNSA</sequence>
<accession>A0A3N0Z1Q4</accession>
<reference evidence="1 2" key="1">
    <citation type="submission" date="2018-10" db="EMBL/GenBank/DDBJ databases">
        <title>Genome assembly for a Yunnan-Guizhou Plateau 3E fish, Anabarilius grahami (Regan), and its evolutionary and genetic applications.</title>
        <authorList>
            <person name="Jiang W."/>
        </authorList>
    </citation>
    <scope>NUCLEOTIDE SEQUENCE [LARGE SCALE GENOMIC DNA]</scope>
    <source>
        <strain evidence="1">AG-KIZ</strain>
        <tissue evidence="1">Muscle</tissue>
    </source>
</reference>
<dbReference type="EMBL" id="RJVU01018281">
    <property type="protein sequence ID" value="ROL51848.1"/>
    <property type="molecule type" value="Genomic_DNA"/>
</dbReference>
<name>A0A3N0Z1Q4_ANAGA</name>
<evidence type="ECO:0000313" key="2">
    <source>
        <dbReference type="Proteomes" id="UP000281406"/>
    </source>
</evidence>
<dbReference type="AlphaFoldDB" id="A0A3N0Z1Q4"/>
<evidence type="ECO:0000313" key="1">
    <source>
        <dbReference type="EMBL" id="ROL51848.1"/>
    </source>
</evidence>
<gene>
    <name evidence="1" type="ORF">DPX16_19367</name>
</gene>